<feature type="domain" description="Tetrapyrrole biosynthesis uroporphyrinogen III synthase" evidence="1">
    <location>
        <begin position="33"/>
        <end position="293"/>
    </location>
</feature>
<dbReference type="EMBL" id="FMSP01000017">
    <property type="protein sequence ID" value="SCV73178.1"/>
    <property type="molecule type" value="Genomic_DNA"/>
</dbReference>
<dbReference type="OrthoDB" id="5595751at2759"/>
<proteinExistence type="predicted"/>
<keyword evidence="3" id="KW-1185">Reference proteome</keyword>
<sequence>MTLRPTHLLFVRTPSPPLDQDPYHSRASSPSSSFIPHHLPILRTSYHNISHLATLLQRQQSYEGVIVTSARSVQALAQAQSSITNEDDEAERAWFDDVPFFVVGQGTADALQVHLPRPPPKKNVLGADGSTGTGEKLANFIRGHFKGEPGGPQGHKWKMLYFVGDKNRDTIPRMLELEDKRFELDRFRLYETTALDGEELESEVSRILDEVVEGDDARREKGRIWLIFFSPSGAKAACKDFRRRGWIPDKEDQNFGLQIRIAAIGPVTRAYLHDDEGVQVDAVAQTPDAEHLLRCIRDVEERERVDGEA</sequence>
<dbReference type="Proteomes" id="UP000198372">
    <property type="component" value="Unassembled WGS sequence"/>
</dbReference>
<gene>
    <name evidence="2" type="ORF">BQ2448_7103</name>
</gene>
<dbReference type="AlphaFoldDB" id="A0A238FPP4"/>
<dbReference type="PANTHER" id="PTHR12390">
    <property type="entry name" value="UROPORPHYRINOGEN III SYNTHASE"/>
    <property type="match status" value="1"/>
</dbReference>
<evidence type="ECO:0000313" key="3">
    <source>
        <dbReference type="Proteomes" id="UP000198372"/>
    </source>
</evidence>
<dbReference type="GO" id="GO:0005829">
    <property type="term" value="C:cytosol"/>
    <property type="evidence" value="ECO:0007669"/>
    <property type="project" value="TreeGrafter"/>
</dbReference>
<dbReference type="Pfam" id="PF02602">
    <property type="entry name" value="HEM4"/>
    <property type="match status" value="1"/>
</dbReference>
<name>A0A238FPP4_9BASI</name>
<dbReference type="GO" id="GO:0006780">
    <property type="term" value="P:uroporphyrinogen III biosynthetic process"/>
    <property type="evidence" value="ECO:0007669"/>
    <property type="project" value="InterPro"/>
</dbReference>
<dbReference type="GO" id="GO:0006782">
    <property type="term" value="P:protoporphyrinogen IX biosynthetic process"/>
    <property type="evidence" value="ECO:0007669"/>
    <property type="project" value="UniProtKB-UniPathway"/>
</dbReference>
<dbReference type="InterPro" id="IPR039793">
    <property type="entry name" value="UROS/Hem4"/>
</dbReference>
<organism evidence="2 3">
    <name type="scientific">Microbotryum intermedium</name>
    <dbReference type="NCBI Taxonomy" id="269621"/>
    <lineage>
        <taxon>Eukaryota</taxon>
        <taxon>Fungi</taxon>
        <taxon>Dikarya</taxon>
        <taxon>Basidiomycota</taxon>
        <taxon>Pucciniomycotina</taxon>
        <taxon>Microbotryomycetes</taxon>
        <taxon>Microbotryales</taxon>
        <taxon>Microbotryaceae</taxon>
        <taxon>Microbotryum</taxon>
    </lineage>
</organism>
<dbReference type="CDD" id="cd06578">
    <property type="entry name" value="HemD"/>
    <property type="match status" value="1"/>
</dbReference>
<dbReference type="Gene3D" id="3.40.50.10090">
    <property type="match status" value="2"/>
</dbReference>
<dbReference type="PANTHER" id="PTHR12390:SF0">
    <property type="entry name" value="UROPORPHYRINOGEN-III SYNTHASE"/>
    <property type="match status" value="1"/>
</dbReference>
<dbReference type="UniPathway" id="UPA00251">
    <property type="reaction ID" value="UER00320"/>
</dbReference>
<dbReference type="GO" id="GO:0004852">
    <property type="term" value="F:uroporphyrinogen-III synthase activity"/>
    <property type="evidence" value="ECO:0007669"/>
    <property type="project" value="InterPro"/>
</dbReference>
<reference evidence="3" key="1">
    <citation type="submission" date="2016-09" db="EMBL/GenBank/DDBJ databases">
        <authorList>
            <person name="Jeantristanb JTB J.-T."/>
            <person name="Ricardo R."/>
        </authorList>
    </citation>
    <scope>NUCLEOTIDE SEQUENCE [LARGE SCALE GENOMIC DNA]</scope>
</reference>
<dbReference type="SUPFAM" id="SSF69618">
    <property type="entry name" value="HemD-like"/>
    <property type="match status" value="1"/>
</dbReference>
<dbReference type="InterPro" id="IPR003754">
    <property type="entry name" value="4pyrrol_synth_uPrphyn_synth"/>
</dbReference>
<accession>A0A238FPP4</accession>
<evidence type="ECO:0000259" key="1">
    <source>
        <dbReference type="Pfam" id="PF02602"/>
    </source>
</evidence>
<dbReference type="STRING" id="269621.A0A238FPP4"/>
<dbReference type="InterPro" id="IPR036108">
    <property type="entry name" value="4pyrrol_syn_uPrphyn_synt_sf"/>
</dbReference>
<protein>
    <submittedName>
        <fullName evidence="2">BQ2448_7103 protein</fullName>
    </submittedName>
</protein>
<evidence type="ECO:0000313" key="2">
    <source>
        <dbReference type="EMBL" id="SCV73178.1"/>
    </source>
</evidence>